<dbReference type="InterPro" id="IPR025664">
    <property type="entry name" value="Spore_III_AC/AD"/>
</dbReference>
<dbReference type="EMBL" id="HG917868">
    <property type="protein sequence ID" value="CDM68620.1"/>
    <property type="molecule type" value="Genomic_DNA"/>
</dbReference>
<proteinExistence type="predicted"/>
<reference evidence="2 3" key="1">
    <citation type="submission" date="2013-11" db="EMBL/GenBank/DDBJ databases">
        <title>Complete genome sequence of Clostridum sp. M2/40.</title>
        <authorList>
            <person name="Wibberg D."/>
            <person name="Puehler A."/>
            <person name="Schlueter A."/>
        </authorList>
    </citation>
    <scope>NUCLEOTIDE SEQUENCE [LARGE SCALE GENOMIC DNA]</scope>
    <source>
        <strain evidence="3">M2/40</strain>
    </source>
</reference>
<evidence type="ECO:0000313" key="3">
    <source>
        <dbReference type="Proteomes" id="UP000019426"/>
    </source>
</evidence>
<dbReference type="OrthoDB" id="1682150at2"/>
<keyword evidence="1" id="KW-0812">Transmembrane</keyword>
<dbReference type="eggNOG" id="ENOG5032SJW">
    <property type="taxonomic scope" value="Bacteria"/>
</dbReference>
<dbReference type="Pfam" id="PF06686">
    <property type="entry name" value="SpoIIIAC"/>
    <property type="match status" value="2"/>
</dbReference>
<feature type="transmembrane region" description="Helical" evidence="1">
    <location>
        <begin position="101"/>
        <end position="121"/>
    </location>
</feature>
<dbReference type="PATRIC" id="fig|1216932.3.peg.1454"/>
<keyword evidence="1" id="KW-0472">Membrane</keyword>
<dbReference type="InterPro" id="IPR014211">
    <property type="entry name" value="Spore_III_AD"/>
</dbReference>
<keyword evidence="1" id="KW-1133">Transmembrane helix</keyword>
<dbReference type="HOGENOM" id="CLU_159353_1_0_9"/>
<keyword evidence="3" id="KW-1185">Reference proteome</keyword>
<dbReference type="NCBIfam" id="TIGR02849">
    <property type="entry name" value="spore_III_AD"/>
    <property type="match status" value="1"/>
</dbReference>
<feature type="transmembrane region" description="Helical" evidence="1">
    <location>
        <begin position="68"/>
        <end position="89"/>
    </location>
</feature>
<dbReference type="Proteomes" id="UP000019426">
    <property type="component" value="Chromosome M2/40_rep1"/>
</dbReference>
<name>W6SFZ2_9CLOT</name>
<gene>
    <name evidence="2" type="ORF">CM240_1461</name>
</gene>
<feature type="transmembrane region" description="Helical" evidence="1">
    <location>
        <begin position="6"/>
        <end position="21"/>
    </location>
</feature>
<protein>
    <submittedName>
        <fullName evidence="2">Stage III sporulation protein AD</fullName>
    </submittedName>
</protein>
<accession>W6SFZ2</accession>
<sequence>MEDILKVVSIAMVGMVGYLVLKKWRDDIAILFCLAIGVTILLFVMPQISEVLNLIKRLAEKGSIEPFYITTTFKIIAIAYITTIASEICKDAGVGSLGSKVELAGKVMILMLAVPIIYGLLDTIVKLL</sequence>
<evidence type="ECO:0000256" key="1">
    <source>
        <dbReference type="SAM" id="Phobius"/>
    </source>
</evidence>
<dbReference type="AlphaFoldDB" id="W6SFZ2"/>
<dbReference type="KEGG" id="clt:CM240_1461"/>
<feature type="transmembrane region" description="Helical" evidence="1">
    <location>
        <begin position="28"/>
        <end position="48"/>
    </location>
</feature>
<evidence type="ECO:0000313" key="2">
    <source>
        <dbReference type="EMBL" id="CDM68620.1"/>
    </source>
</evidence>
<organism evidence="2 3">
    <name type="scientific">Clostridium bornimense</name>
    <dbReference type="NCBI Taxonomy" id="1216932"/>
    <lineage>
        <taxon>Bacteria</taxon>
        <taxon>Bacillati</taxon>
        <taxon>Bacillota</taxon>
        <taxon>Clostridia</taxon>
        <taxon>Eubacteriales</taxon>
        <taxon>Clostridiaceae</taxon>
        <taxon>Clostridium</taxon>
    </lineage>
</organism>
<dbReference type="STRING" id="1216932.CM240_1461"/>
<dbReference type="RefSeq" id="WP_044037830.1">
    <property type="nucleotide sequence ID" value="NZ_HG917868.1"/>
</dbReference>